<gene>
    <name evidence="1" type="ORF">HLH35_17245</name>
</gene>
<keyword evidence="2" id="KW-1185">Reference proteome</keyword>
<evidence type="ECO:0000313" key="1">
    <source>
        <dbReference type="EMBL" id="MBB2173840.1"/>
    </source>
</evidence>
<reference evidence="1 2" key="1">
    <citation type="submission" date="2020-04" db="EMBL/GenBank/DDBJ databases">
        <title>Description of novel Gluconacetobacter.</title>
        <authorList>
            <person name="Sombolestani A."/>
        </authorList>
    </citation>
    <scope>NUCLEOTIDE SEQUENCE [LARGE SCALE GENOMIC DNA]</scope>
    <source>
        <strain evidence="1 2">LMG 27724</strain>
    </source>
</reference>
<dbReference type="Proteomes" id="UP000577891">
    <property type="component" value="Unassembled WGS sequence"/>
</dbReference>
<proteinExistence type="predicted"/>
<protein>
    <submittedName>
        <fullName evidence="1">Uncharacterized protein</fullName>
    </submittedName>
</protein>
<dbReference type="AlphaFoldDB" id="A0A7W4J339"/>
<accession>A0A7W4J339</accession>
<name>A0A7W4J339_9PROT</name>
<dbReference type="EMBL" id="JABEQE010000021">
    <property type="protein sequence ID" value="MBB2173840.1"/>
    <property type="molecule type" value="Genomic_DNA"/>
</dbReference>
<evidence type="ECO:0000313" key="2">
    <source>
        <dbReference type="Proteomes" id="UP000577891"/>
    </source>
</evidence>
<dbReference type="RefSeq" id="WP_182980326.1">
    <property type="nucleotide sequence ID" value="NZ_BAABGB010000055.1"/>
</dbReference>
<sequence length="59" mass="6684">MNQIEKKRSSLQIAGEHQRAALAAPHRFTTQARKLIAALRERDDTEAVLKLRRMIGLSS</sequence>
<comment type="caution">
    <text evidence="1">The sequence shown here is derived from an EMBL/GenBank/DDBJ whole genome shotgun (WGS) entry which is preliminary data.</text>
</comment>
<organism evidence="1 2">
    <name type="scientific">Gluconacetobacter asukensis</name>
    <dbReference type="NCBI Taxonomy" id="1017181"/>
    <lineage>
        <taxon>Bacteria</taxon>
        <taxon>Pseudomonadati</taxon>
        <taxon>Pseudomonadota</taxon>
        <taxon>Alphaproteobacteria</taxon>
        <taxon>Acetobacterales</taxon>
        <taxon>Acetobacteraceae</taxon>
        <taxon>Gluconacetobacter</taxon>
    </lineage>
</organism>